<proteinExistence type="predicted"/>
<evidence type="ECO:0000313" key="4">
    <source>
        <dbReference type="EMBL" id="OTF71469.1"/>
    </source>
</evidence>
<organism evidence="4 5">
    <name type="scientific">Euroglyphus maynei</name>
    <name type="common">Mayne's house dust mite</name>
    <dbReference type="NCBI Taxonomy" id="6958"/>
    <lineage>
        <taxon>Eukaryota</taxon>
        <taxon>Metazoa</taxon>
        <taxon>Ecdysozoa</taxon>
        <taxon>Arthropoda</taxon>
        <taxon>Chelicerata</taxon>
        <taxon>Arachnida</taxon>
        <taxon>Acari</taxon>
        <taxon>Acariformes</taxon>
        <taxon>Sarcoptiformes</taxon>
        <taxon>Astigmata</taxon>
        <taxon>Psoroptidia</taxon>
        <taxon>Analgoidea</taxon>
        <taxon>Pyroglyphidae</taxon>
        <taxon>Pyroglyphinae</taxon>
        <taxon>Euroglyphus</taxon>
    </lineage>
</organism>
<evidence type="ECO:0000256" key="2">
    <source>
        <dbReference type="ARBA" id="ARBA00023157"/>
    </source>
</evidence>
<dbReference type="SUPFAM" id="SSF57196">
    <property type="entry name" value="EGF/Laminin"/>
    <property type="match status" value="1"/>
</dbReference>
<evidence type="ECO:0000256" key="1">
    <source>
        <dbReference type="ARBA" id="ARBA00022536"/>
    </source>
</evidence>
<keyword evidence="2" id="KW-1015">Disulfide bond</keyword>
<feature type="domain" description="EGF-like calcium-binding" evidence="3">
    <location>
        <begin position="3"/>
        <end position="37"/>
    </location>
</feature>
<dbReference type="Proteomes" id="UP000194236">
    <property type="component" value="Unassembled WGS sequence"/>
</dbReference>
<dbReference type="SMART" id="SM00179">
    <property type="entry name" value="EGF_CA"/>
    <property type="match status" value="1"/>
</dbReference>
<dbReference type="Gene3D" id="2.10.25.10">
    <property type="entry name" value="Laminin"/>
    <property type="match status" value="1"/>
</dbReference>
<dbReference type="AlphaFoldDB" id="A0A1Y3ASP3"/>
<keyword evidence="1" id="KW-0245">EGF-like domain</keyword>
<protein>
    <recommendedName>
        <fullName evidence="3">EGF-like calcium-binding domain-containing protein</fullName>
    </recommendedName>
</protein>
<evidence type="ECO:0000259" key="3">
    <source>
        <dbReference type="SMART" id="SM00179"/>
    </source>
</evidence>
<dbReference type="InterPro" id="IPR049883">
    <property type="entry name" value="NOTCH1_EGF-like"/>
</dbReference>
<dbReference type="CDD" id="cd00054">
    <property type="entry name" value="EGF_CA"/>
    <property type="match status" value="1"/>
</dbReference>
<dbReference type="GO" id="GO:0005509">
    <property type="term" value="F:calcium ion binding"/>
    <property type="evidence" value="ECO:0007669"/>
    <property type="project" value="InterPro"/>
</dbReference>
<evidence type="ECO:0000313" key="5">
    <source>
        <dbReference type="Proteomes" id="UP000194236"/>
    </source>
</evidence>
<feature type="non-terminal residue" evidence="4">
    <location>
        <position position="50"/>
    </location>
</feature>
<accession>A0A1Y3ASP3</accession>
<reference evidence="4 5" key="1">
    <citation type="submission" date="2017-03" db="EMBL/GenBank/DDBJ databases">
        <title>Genome Survey of Euroglyphus maynei.</title>
        <authorList>
            <person name="Arlian L.G."/>
            <person name="Morgan M.S."/>
            <person name="Rider S.D."/>
        </authorList>
    </citation>
    <scope>NUCLEOTIDE SEQUENCE [LARGE SCALE GENOMIC DNA]</scope>
    <source>
        <strain evidence="4">Arlian Lab</strain>
        <tissue evidence="4">Whole body</tissue>
    </source>
</reference>
<sequence length="50" mass="5399">MNPCGPNAKCLNTIGSFQCQCPDKYLARDGNAELGCDRAAVDVYCLEQSD</sequence>
<dbReference type="EMBL" id="MUJZ01060917">
    <property type="protein sequence ID" value="OTF71469.1"/>
    <property type="molecule type" value="Genomic_DNA"/>
</dbReference>
<gene>
    <name evidence="4" type="ORF">BLA29_015211</name>
</gene>
<keyword evidence="5" id="KW-1185">Reference proteome</keyword>
<dbReference type="OrthoDB" id="283575at2759"/>
<dbReference type="Pfam" id="PF07645">
    <property type="entry name" value="EGF_CA"/>
    <property type="match status" value="1"/>
</dbReference>
<dbReference type="InterPro" id="IPR001881">
    <property type="entry name" value="EGF-like_Ca-bd_dom"/>
</dbReference>
<name>A0A1Y3ASP3_EURMA</name>
<comment type="caution">
    <text evidence="4">The sequence shown here is derived from an EMBL/GenBank/DDBJ whole genome shotgun (WGS) entry which is preliminary data.</text>
</comment>